<feature type="region of interest" description="Disordered" evidence="1">
    <location>
        <begin position="49"/>
        <end position="69"/>
    </location>
</feature>
<dbReference type="AlphaFoldDB" id="A0A9P7YR65"/>
<organism evidence="2 3">
    <name type="scientific">Amylocarpus encephaloides</name>
    <dbReference type="NCBI Taxonomy" id="45428"/>
    <lineage>
        <taxon>Eukaryota</taxon>
        <taxon>Fungi</taxon>
        <taxon>Dikarya</taxon>
        <taxon>Ascomycota</taxon>
        <taxon>Pezizomycotina</taxon>
        <taxon>Leotiomycetes</taxon>
        <taxon>Helotiales</taxon>
        <taxon>Helotiales incertae sedis</taxon>
        <taxon>Amylocarpus</taxon>
    </lineage>
</organism>
<name>A0A9P7YR65_9HELO</name>
<evidence type="ECO:0000256" key="1">
    <source>
        <dbReference type="SAM" id="MobiDB-lite"/>
    </source>
</evidence>
<sequence length="231" mass="25855">MERRQVLRAARKRPKRNDRTFKADVYGTSDSTVRTARYFVRYSAGCTARNGRPGRGQGARKSQEPGTARNRMVVDAPNLGVNAGCLFVGSRLTTSSHRPVPHTKGRRLASLTLTARLWIREPSSFLSGDRHPTVWLGHVMREVWSWSLESGVWSLDSDSGPVWSGLSDQPGPRTQESECRSEHRQSVLYPYTLSQRRPWSPDMRAGCVFMTTARATLPGQGEIVTGHRFAS</sequence>
<dbReference type="EMBL" id="MU251379">
    <property type="protein sequence ID" value="KAG9237872.1"/>
    <property type="molecule type" value="Genomic_DNA"/>
</dbReference>
<keyword evidence="3" id="KW-1185">Reference proteome</keyword>
<proteinExistence type="predicted"/>
<protein>
    <submittedName>
        <fullName evidence="2">Uncharacterized protein</fullName>
    </submittedName>
</protein>
<accession>A0A9P7YR65</accession>
<reference evidence="2" key="1">
    <citation type="journal article" date="2021" name="IMA Fungus">
        <title>Genomic characterization of three marine fungi, including Emericellopsis atlantica sp. nov. with signatures of a generalist lifestyle and marine biomass degradation.</title>
        <authorList>
            <person name="Hagestad O.C."/>
            <person name="Hou L."/>
            <person name="Andersen J.H."/>
            <person name="Hansen E.H."/>
            <person name="Altermark B."/>
            <person name="Li C."/>
            <person name="Kuhnert E."/>
            <person name="Cox R.J."/>
            <person name="Crous P.W."/>
            <person name="Spatafora J.W."/>
            <person name="Lail K."/>
            <person name="Amirebrahimi M."/>
            <person name="Lipzen A."/>
            <person name="Pangilinan J."/>
            <person name="Andreopoulos W."/>
            <person name="Hayes R.D."/>
            <person name="Ng V."/>
            <person name="Grigoriev I.V."/>
            <person name="Jackson S.A."/>
            <person name="Sutton T.D.S."/>
            <person name="Dobson A.D.W."/>
            <person name="Rama T."/>
        </authorList>
    </citation>
    <scope>NUCLEOTIDE SEQUENCE</scope>
    <source>
        <strain evidence="2">TRa018bII</strain>
    </source>
</reference>
<comment type="caution">
    <text evidence="2">The sequence shown here is derived from an EMBL/GenBank/DDBJ whole genome shotgun (WGS) entry which is preliminary data.</text>
</comment>
<evidence type="ECO:0000313" key="3">
    <source>
        <dbReference type="Proteomes" id="UP000824998"/>
    </source>
</evidence>
<gene>
    <name evidence="2" type="ORF">BJ875DRAFT_540119</name>
</gene>
<dbReference type="Proteomes" id="UP000824998">
    <property type="component" value="Unassembled WGS sequence"/>
</dbReference>
<evidence type="ECO:0000313" key="2">
    <source>
        <dbReference type="EMBL" id="KAG9237872.1"/>
    </source>
</evidence>